<dbReference type="PANTHER" id="PTHR30163:SF8">
    <property type="entry name" value="LYTIC MUREIN TRANSGLYCOSYLASE"/>
    <property type="match status" value="1"/>
</dbReference>
<dbReference type="Gene3D" id="1.10.8.350">
    <property type="entry name" value="Bacterial muramidase"/>
    <property type="match status" value="1"/>
</dbReference>
<dbReference type="SUPFAM" id="SSF53955">
    <property type="entry name" value="Lysozyme-like"/>
    <property type="match status" value="1"/>
</dbReference>
<accession>A0A0M6Y2B7</accession>
<dbReference type="Pfam" id="PF13406">
    <property type="entry name" value="SLT_2"/>
    <property type="match status" value="1"/>
</dbReference>
<dbReference type="GO" id="GO:0008933">
    <property type="term" value="F:peptidoglycan lytic transglycosylase activity"/>
    <property type="evidence" value="ECO:0007669"/>
    <property type="project" value="TreeGrafter"/>
</dbReference>
<dbReference type="KEGG" id="lagg:B0E33_22270"/>
<dbReference type="InterPro" id="IPR031304">
    <property type="entry name" value="SLT_2"/>
</dbReference>
<dbReference type="InterPro" id="IPR011970">
    <property type="entry name" value="MltB_2"/>
</dbReference>
<dbReference type="CDD" id="cd13399">
    <property type="entry name" value="Slt35-like"/>
    <property type="match status" value="1"/>
</dbReference>
<evidence type="ECO:0000256" key="1">
    <source>
        <dbReference type="SAM" id="SignalP"/>
    </source>
</evidence>
<dbReference type="OrthoDB" id="9808544at2"/>
<reference evidence="4" key="1">
    <citation type="submission" date="2015-07" db="EMBL/GenBank/DDBJ databases">
        <authorList>
            <person name="Rodrigo-Torres Lidia"/>
            <person name="Arahal R.David."/>
        </authorList>
    </citation>
    <scope>NUCLEOTIDE SEQUENCE [LARGE SCALE GENOMIC DNA]</scope>
    <source>
        <strain evidence="4">CECT 4801</strain>
    </source>
</reference>
<dbReference type="PANTHER" id="PTHR30163">
    <property type="entry name" value="MEMBRANE-BOUND LYTIC MUREIN TRANSGLYCOSYLASE B"/>
    <property type="match status" value="1"/>
</dbReference>
<gene>
    <name evidence="3" type="primary">mltB_2</name>
    <name evidence="3" type="ORF">LAL4801_01587</name>
</gene>
<protein>
    <submittedName>
        <fullName evidence="3">Membrane-bound lytic murein transglycosylase B</fullName>
        <ecNumber evidence="3">4.2.2.-</ecNumber>
    </submittedName>
</protein>
<dbReference type="AlphaFoldDB" id="A0A0M6Y2B7"/>
<proteinExistence type="predicted"/>
<dbReference type="EMBL" id="CXST01000001">
    <property type="protein sequence ID" value="CTQ43151.1"/>
    <property type="molecule type" value="Genomic_DNA"/>
</dbReference>
<dbReference type="FunFam" id="1.10.8.350:FF:000001">
    <property type="entry name" value="Lytic murein transglycosylase B"/>
    <property type="match status" value="1"/>
</dbReference>
<dbReference type="Proteomes" id="UP000048926">
    <property type="component" value="Unassembled WGS sequence"/>
</dbReference>
<dbReference type="RefSeq" id="WP_023000705.1">
    <property type="nucleotide sequence ID" value="NZ_CP045617.1"/>
</dbReference>
<dbReference type="PROSITE" id="PS51257">
    <property type="entry name" value="PROKAR_LIPOPROTEIN"/>
    <property type="match status" value="1"/>
</dbReference>
<sequence length="268" mass="29852">MRLLSAFVFGFVLLSAPSAWSASCGNGPGGFEAWKQSFIANSQSYGLKKRVVESSLKNVKYNKKVVSLDRNQKSFKLSFNQFYAKRVNNAMIRRGKQLGKTYARIFRGIEKKYGVPAPVLLAIWGLETNYGSFSGNMPVLQSLATLAYDCRRSDFFTAELVAALKIVQGRDMQPAEMKGAWAGELGQTQFLATSYVRYAVDYDRDGRKDLIRSIPDVLASTANYLAQKGWRRGQGWGPGTANYNVLKQWNKASVYVETISVMAGQISE</sequence>
<dbReference type="InterPro" id="IPR043426">
    <property type="entry name" value="MltB-like"/>
</dbReference>
<feature type="domain" description="Transglycosylase SLT" evidence="2">
    <location>
        <begin position="31"/>
        <end position="237"/>
    </location>
</feature>
<dbReference type="EC" id="4.2.2.-" evidence="3"/>
<evidence type="ECO:0000259" key="2">
    <source>
        <dbReference type="Pfam" id="PF13406"/>
    </source>
</evidence>
<dbReference type="InterPro" id="IPR023346">
    <property type="entry name" value="Lysozyme-like_dom_sf"/>
</dbReference>
<keyword evidence="1" id="KW-0732">Signal</keyword>
<dbReference type="NCBIfam" id="TIGR02283">
    <property type="entry name" value="MltB_2"/>
    <property type="match status" value="1"/>
</dbReference>
<evidence type="ECO:0000313" key="3">
    <source>
        <dbReference type="EMBL" id="CTQ43151.1"/>
    </source>
</evidence>
<evidence type="ECO:0000313" key="4">
    <source>
        <dbReference type="Proteomes" id="UP000048926"/>
    </source>
</evidence>
<keyword evidence="4" id="KW-1185">Reference proteome</keyword>
<organism evidence="3 4">
    <name type="scientific">Roseibium aggregatum</name>
    <dbReference type="NCBI Taxonomy" id="187304"/>
    <lineage>
        <taxon>Bacteria</taxon>
        <taxon>Pseudomonadati</taxon>
        <taxon>Pseudomonadota</taxon>
        <taxon>Alphaproteobacteria</taxon>
        <taxon>Hyphomicrobiales</taxon>
        <taxon>Stappiaceae</taxon>
        <taxon>Roseibium</taxon>
    </lineage>
</organism>
<name>A0A0M6Y2B7_9HYPH</name>
<feature type="chain" id="PRO_5005807373" evidence="1">
    <location>
        <begin position="22"/>
        <end position="268"/>
    </location>
</feature>
<dbReference type="GO" id="GO:0009253">
    <property type="term" value="P:peptidoglycan catabolic process"/>
    <property type="evidence" value="ECO:0007669"/>
    <property type="project" value="TreeGrafter"/>
</dbReference>
<dbReference type="STRING" id="187304.B0E33_22270"/>
<keyword evidence="3" id="KW-0456">Lyase</keyword>
<feature type="signal peptide" evidence="1">
    <location>
        <begin position="1"/>
        <end position="21"/>
    </location>
</feature>